<evidence type="ECO:0000256" key="3">
    <source>
        <dbReference type="SAM" id="MobiDB-lite"/>
    </source>
</evidence>
<evidence type="ECO:0000256" key="2">
    <source>
        <dbReference type="ARBA" id="ARBA00023004"/>
    </source>
</evidence>
<sequence length="154" mass="17644">MSHDTPSEPSAPNEHQYRVHERQARNAEEAPVPTRVHYHKSERELELGYADGQTFRLSTEFLRVMSPSAEVRGHGAGQETLQVGMRHVGLANITQSGRYALKLHFDDGHDSGLYTWEYLWELANRRDAMWAYYLRQLEEAGASREPLGIPLNQL</sequence>
<keyword evidence="6" id="KW-1185">Reference proteome</keyword>
<dbReference type="Pfam" id="PF06155">
    <property type="entry name" value="GBBH-like_N"/>
    <property type="match status" value="1"/>
</dbReference>
<protein>
    <submittedName>
        <fullName evidence="5">DUF971 domain-containing protein</fullName>
    </submittedName>
</protein>
<comment type="caution">
    <text evidence="5">The sequence shown here is derived from an EMBL/GenBank/DDBJ whole genome shotgun (WGS) entry which is preliminary data.</text>
</comment>
<dbReference type="PANTHER" id="PTHR35303">
    <property type="entry name" value="OS02G0197800 PROTEIN"/>
    <property type="match status" value="1"/>
</dbReference>
<gene>
    <name evidence="5" type="ORF">FQP86_14370</name>
</gene>
<dbReference type="OrthoDB" id="9794178at2"/>
<accession>A0A558HGX5</accession>
<feature type="compositionally biased region" description="Basic and acidic residues" evidence="3">
    <location>
        <begin position="15"/>
        <end position="28"/>
    </location>
</feature>
<dbReference type="Gene3D" id="3.30.2020.30">
    <property type="match status" value="1"/>
</dbReference>
<dbReference type="AlphaFoldDB" id="A0A558HGX5"/>
<dbReference type="PANTHER" id="PTHR35303:SF5">
    <property type="entry name" value="OS02G0197800 PROTEIN"/>
    <property type="match status" value="1"/>
</dbReference>
<evidence type="ECO:0000313" key="5">
    <source>
        <dbReference type="EMBL" id="TVU68379.1"/>
    </source>
</evidence>
<dbReference type="InterPro" id="IPR038492">
    <property type="entry name" value="GBBH-like_N_sf"/>
</dbReference>
<feature type="domain" description="Gamma-butyrobetaine hydroxylase-like N-terminal" evidence="4">
    <location>
        <begin position="37"/>
        <end position="119"/>
    </location>
</feature>
<proteinExistence type="predicted"/>
<dbReference type="STRING" id="553385.GCA_000591415_01006"/>
<organism evidence="5 6">
    <name type="scientific">Cobetia crustatorum</name>
    <dbReference type="NCBI Taxonomy" id="553385"/>
    <lineage>
        <taxon>Bacteria</taxon>
        <taxon>Pseudomonadati</taxon>
        <taxon>Pseudomonadota</taxon>
        <taxon>Gammaproteobacteria</taxon>
        <taxon>Oceanospirillales</taxon>
        <taxon>Halomonadaceae</taxon>
        <taxon>Cobetia</taxon>
    </lineage>
</organism>
<reference evidence="5 6" key="1">
    <citation type="submission" date="2019-07" db="EMBL/GenBank/DDBJ databases">
        <title>Diversity of Bacteria from Kongsfjorden, Arctic.</title>
        <authorList>
            <person name="Yu Y."/>
        </authorList>
    </citation>
    <scope>NUCLEOTIDE SEQUENCE [LARGE SCALE GENOMIC DNA]</scope>
    <source>
        <strain evidence="5 6">SM1923</strain>
    </source>
</reference>
<keyword evidence="2" id="KW-0408">Iron</keyword>
<keyword evidence="1" id="KW-0479">Metal-binding</keyword>
<feature type="region of interest" description="Disordered" evidence="3">
    <location>
        <begin position="1"/>
        <end position="33"/>
    </location>
</feature>
<dbReference type="GO" id="GO:0046872">
    <property type="term" value="F:metal ion binding"/>
    <property type="evidence" value="ECO:0007669"/>
    <property type="project" value="UniProtKB-KW"/>
</dbReference>
<name>A0A558HGX5_9GAMM</name>
<evidence type="ECO:0000256" key="1">
    <source>
        <dbReference type="ARBA" id="ARBA00022723"/>
    </source>
</evidence>
<dbReference type="RefSeq" id="WP_024951279.1">
    <property type="nucleotide sequence ID" value="NZ_CAWOWR010000002.1"/>
</dbReference>
<dbReference type="EMBL" id="VNFH01000010">
    <property type="protein sequence ID" value="TVU68379.1"/>
    <property type="molecule type" value="Genomic_DNA"/>
</dbReference>
<evidence type="ECO:0000313" key="6">
    <source>
        <dbReference type="Proteomes" id="UP000319941"/>
    </source>
</evidence>
<dbReference type="Proteomes" id="UP000319941">
    <property type="component" value="Unassembled WGS sequence"/>
</dbReference>
<dbReference type="InterPro" id="IPR010376">
    <property type="entry name" value="GBBH-like_N"/>
</dbReference>
<evidence type="ECO:0000259" key="4">
    <source>
        <dbReference type="Pfam" id="PF06155"/>
    </source>
</evidence>